<proteinExistence type="inferred from homology"/>
<evidence type="ECO:0000313" key="4">
    <source>
        <dbReference type="Proteomes" id="UP000095488"/>
    </source>
</evidence>
<dbReference type="InterPro" id="IPR036390">
    <property type="entry name" value="WH_DNA-bd_sf"/>
</dbReference>
<dbReference type="SUPFAM" id="SSF46785">
    <property type="entry name" value="Winged helix' DNA-binding domain"/>
    <property type="match status" value="2"/>
</dbReference>
<gene>
    <name evidence="3" type="ORF">ERS852473_02312</name>
</gene>
<dbReference type="EMBL" id="CYZR01000016">
    <property type="protein sequence ID" value="CUO25463.1"/>
    <property type="molecule type" value="Genomic_DNA"/>
</dbReference>
<feature type="domain" description="Initiator Rep protein WH1" evidence="2">
    <location>
        <begin position="8"/>
        <end position="147"/>
    </location>
</feature>
<comment type="caution">
    <text evidence="3">The sequence shown here is derived from an EMBL/GenBank/DDBJ whole genome shotgun (WGS) entry which is preliminary data.</text>
</comment>
<dbReference type="InterPro" id="IPR036388">
    <property type="entry name" value="WH-like_DNA-bd_sf"/>
</dbReference>
<dbReference type="Pfam" id="PF01051">
    <property type="entry name" value="Rep3_N"/>
    <property type="match status" value="1"/>
</dbReference>
<evidence type="ECO:0000256" key="1">
    <source>
        <dbReference type="ARBA" id="ARBA00038283"/>
    </source>
</evidence>
<dbReference type="Proteomes" id="UP000095488">
    <property type="component" value="Unassembled WGS sequence"/>
</dbReference>
<protein>
    <submittedName>
        <fullName evidence="3">Replication protein</fullName>
    </submittedName>
</protein>
<keyword evidence="4" id="KW-1185">Reference proteome</keyword>
<dbReference type="Pfam" id="PF21205">
    <property type="entry name" value="Rep3_C"/>
    <property type="match status" value="1"/>
</dbReference>
<evidence type="ECO:0000259" key="2">
    <source>
        <dbReference type="Pfam" id="PF01051"/>
    </source>
</evidence>
<dbReference type="RefSeq" id="WP_055260278.1">
    <property type="nucleotide sequence ID" value="NZ_CABIXL010000016.1"/>
</dbReference>
<reference evidence="3 4" key="1">
    <citation type="submission" date="2015-09" db="EMBL/GenBank/DDBJ databases">
        <authorList>
            <consortium name="Pathogen Informatics"/>
        </authorList>
    </citation>
    <scope>NUCLEOTIDE SEQUENCE [LARGE SCALE GENOMIC DNA]</scope>
    <source>
        <strain evidence="3 4">2789STDY5834858</strain>
    </source>
</reference>
<accession>A0ABM9USM5</accession>
<evidence type="ECO:0000313" key="3">
    <source>
        <dbReference type="EMBL" id="CUO25463.1"/>
    </source>
</evidence>
<dbReference type="InterPro" id="IPR000525">
    <property type="entry name" value="Initiator_Rep_WH1"/>
</dbReference>
<dbReference type="Gene3D" id="1.10.10.10">
    <property type="entry name" value="Winged helix-like DNA-binding domain superfamily/Winged helix DNA-binding domain"/>
    <property type="match status" value="2"/>
</dbReference>
<name>A0ABM9USM5_SARVE</name>
<organism evidence="3 4">
    <name type="scientific">Sarcina ventriculi</name>
    <name type="common">Clostridium ventriculi</name>
    <dbReference type="NCBI Taxonomy" id="1267"/>
    <lineage>
        <taxon>Bacteria</taxon>
        <taxon>Bacillati</taxon>
        <taxon>Bacillota</taxon>
        <taxon>Clostridia</taxon>
        <taxon>Eubacteriales</taxon>
        <taxon>Clostridiaceae</taxon>
        <taxon>Sarcina</taxon>
    </lineage>
</organism>
<comment type="similarity">
    <text evidence="1">Belongs to the initiator RepB protein family.</text>
</comment>
<sequence length="273" mass="32513">MTTLEILFKSNTLIKAKYDFTVSQNRVLQKVFYEIQKNKINVAEIDLDDMKKLIKHKDYNTVEGIKEFLKNLKENEIMQIEKNGSWAVSSVVSFYSYNITTQTFKIEIPLGLLDLIHQYTKTGFTPTNVTKYISLGATNAQRLYELLRMWTGSKKVIEYSVDEIKKYLMLQDKYKVFQNFKVRVIEPAIKELREKELLDIYDVEYIKTGRKVTSIKFYVKDLEPRTYKFETKKDFDKPKKEVSTFANFTQRKYDYDKLEKQLLGWVDDEEDYE</sequence>